<dbReference type="GO" id="GO:0009228">
    <property type="term" value="P:thiamine biosynthetic process"/>
    <property type="evidence" value="ECO:0007669"/>
    <property type="project" value="UniProtKB-KW"/>
</dbReference>
<sequence>MSELASSTDDTARLPRLLVVTDRTQAAGPLADVVAAAVDAGARAVLLRDRDLPDDERAALAAELRTVLTPVGGLLVTAGVGGDGAVHLAAAEPFPDPRPALVGRSCHSAAELLQARAEGCDWAFLSPVHPTASKPGYGPALGVEGFARLRPLGPPTYALGGVGPDDVPALLTAGAHGVAVMGPVMRDPAVVRDYLAALA</sequence>
<evidence type="ECO:0000256" key="1">
    <source>
        <dbReference type="ARBA" id="ARBA00003814"/>
    </source>
</evidence>
<dbReference type="eggNOG" id="COG0352">
    <property type="taxonomic scope" value="Bacteria"/>
</dbReference>
<dbReference type="CDD" id="cd00564">
    <property type="entry name" value="TMP_TenI"/>
    <property type="match status" value="1"/>
</dbReference>
<protein>
    <submittedName>
        <fullName evidence="5">Thiamine monophosphate synthase</fullName>
    </submittedName>
</protein>
<evidence type="ECO:0000313" key="5">
    <source>
        <dbReference type="EMBL" id="ADB72900.1"/>
    </source>
</evidence>
<dbReference type="KEGG" id="gob:Gobs_0091"/>
<keyword evidence="3" id="KW-0784">Thiamine biosynthesis</keyword>
<dbReference type="AlphaFoldDB" id="D2SGL8"/>
<dbReference type="Pfam" id="PF02581">
    <property type="entry name" value="TMP-TENI"/>
    <property type="match status" value="1"/>
</dbReference>
<name>D2SGL8_GEOOG</name>
<feature type="domain" description="Thiamine phosphate synthase/TenI" evidence="4">
    <location>
        <begin position="17"/>
        <end position="182"/>
    </location>
</feature>
<evidence type="ECO:0000313" key="6">
    <source>
        <dbReference type="Proteomes" id="UP000001382"/>
    </source>
</evidence>
<dbReference type="PANTHER" id="PTHR20857:SF15">
    <property type="entry name" value="THIAMINE-PHOSPHATE SYNTHASE"/>
    <property type="match status" value="1"/>
</dbReference>
<dbReference type="HOGENOM" id="CLU_018272_3_4_11"/>
<evidence type="ECO:0000256" key="2">
    <source>
        <dbReference type="ARBA" id="ARBA00004948"/>
    </source>
</evidence>
<dbReference type="Gene3D" id="3.20.20.70">
    <property type="entry name" value="Aldolase class I"/>
    <property type="match status" value="1"/>
</dbReference>
<evidence type="ECO:0000256" key="3">
    <source>
        <dbReference type="ARBA" id="ARBA00022977"/>
    </source>
</evidence>
<dbReference type="RefSeq" id="WP_012946341.1">
    <property type="nucleotide sequence ID" value="NC_013757.1"/>
</dbReference>
<keyword evidence="6" id="KW-1185">Reference proteome</keyword>
<organism evidence="5 6">
    <name type="scientific">Geodermatophilus obscurus (strain ATCC 25078 / DSM 43160 / JCM 3152 / CCUG 61914 / KCC A-0152 / KCTC 9177 / NBRC 13315 / NRRL B-3577 / G-20)</name>
    <dbReference type="NCBI Taxonomy" id="526225"/>
    <lineage>
        <taxon>Bacteria</taxon>
        <taxon>Bacillati</taxon>
        <taxon>Actinomycetota</taxon>
        <taxon>Actinomycetes</taxon>
        <taxon>Geodermatophilales</taxon>
        <taxon>Geodermatophilaceae</taxon>
        <taxon>Geodermatophilus</taxon>
    </lineage>
</organism>
<dbReference type="InterPro" id="IPR036206">
    <property type="entry name" value="ThiamineP_synth_sf"/>
</dbReference>
<dbReference type="InterPro" id="IPR022998">
    <property type="entry name" value="ThiamineP_synth_TenI"/>
</dbReference>
<comment type="pathway">
    <text evidence="2">Cofactor biosynthesis; thiamine diphosphate biosynthesis.</text>
</comment>
<evidence type="ECO:0000259" key="4">
    <source>
        <dbReference type="Pfam" id="PF02581"/>
    </source>
</evidence>
<gene>
    <name evidence="5" type="ordered locus">Gobs_0091</name>
</gene>
<proteinExistence type="predicted"/>
<dbReference type="Proteomes" id="UP000001382">
    <property type="component" value="Chromosome"/>
</dbReference>
<reference evidence="6" key="2">
    <citation type="submission" date="2010-01" db="EMBL/GenBank/DDBJ databases">
        <title>The complete genome of Geodermatophilus obscurus DSM 43160.</title>
        <authorList>
            <consortium name="US DOE Joint Genome Institute (JGI-PGF)"/>
            <person name="Lucas S."/>
            <person name="Copeland A."/>
            <person name="Lapidus A."/>
            <person name="Glavina del Rio T."/>
            <person name="Dalin E."/>
            <person name="Tice H."/>
            <person name="Bruce D."/>
            <person name="Goodwin L."/>
            <person name="Pitluck S."/>
            <person name="Kyrpides N."/>
            <person name="Mavromatis K."/>
            <person name="Ivanova N."/>
            <person name="Munk A.C."/>
            <person name="Brettin T."/>
            <person name="Detter J.C."/>
            <person name="Han C."/>
            <person name="Larimer F."/>
            <person name="Land M."/>
            <person name="Hauser L."/>
            <person name="Markowitz V."/>
            <person name="Cheng J.-F."/>
            <person name="Hugenholtz P."/>
            <person name="Woyke T."/>
            <person name="Wu D."/>
            <person name="Jando M."/>
            <person name="Schneider S."/>
            <person name="Klenk H.-P."/>
            <person name="Eisen J.A."/>
        </authorList>
    </citation>
    <scope>NUCLEOTIDE SEQUENCE [LARGE SCALE GENOMIC DNA]</scope>
    <source>
        <strain evidence="6">ATCC 25078 / DSM 43160 / JCM 3152 / KCC A-0152 / KCTC 9177 / NBRC 13315 / NRRL B-3577 / G-20</strain>
    </source>
</reference>
<reference evidence="5 6" key="1">
    <citation type="journal article" date="2010" name="Stand. Genomic Sci.">
        <title>Complete genome sequence of Geodermatophilus obscurus type strain (G-20).</title>
        <authorList>
            <person name="Ivanova N."/>
            <person name="Sikorski J."/>
            <person name="Jando M."/>
            <person name="Munk C."/>
            <person name="Lapidus A."/>
            <person name="Glavina Del Rio T."/>
            <person name="Copeland A."/>
            <person name="Tice H."/>
            <person name="Cheng J.-F."/>
            <person name="Lucas S."/>
            <person name="Chen F."/>
            <person name="Nolan M."/>
            <person name="Bruce D."/>
            <person name="Goodwin L."/>
            <person name="Pitluck S."/>
            <person name="Mavromatis K."/>
            <person name="Mikhailova N."/>
            <person name="Pati A."/>
            <person name="Chen A."/>
            <person name="Palaniappan K."/>
            <person name="Land M."/>
            <person name="Hauser L."/>
            <person name="Chang Y.-J."/>
            <person name="Jeffries C.D."/>
            <person name="Meincke L."/>
            <person name="Brettin T."/>
            <person name="Detter J.C."/>
            <person name="Detter J.C."/>
            <person name="Rohde M."/>
            <person name="Goeker M."/>
            <person name="Bristow J."/>
            <person name="Eisen J.A."/>
            <person name="Markowitz V."/>
            <person name="Hugenholtz P."/>
            <person name="Kyrpides N.C."/>
            <person name="Klenk H.-P."/>
        </authorList>
    </citation>
    <scope>NUCLEOTIDE SEQUENCE [LARGE SCALE GENOMIC DNA]</scope>
    <source>
        <strain evidence="6">ATCC 25078 / DSM 43160 / JCM 3152 / KCC A-0152 / KCTC 9177 / NBRC 13315 / NRRL B-3577 / G-20</strain>
    </source>
</reference>
<dbReference type="SUPFAM" id="SSF51391">
    <property type="entry name" value="Thiamin phosphate synthase"/>
    <property type="match status" value="1"/>
</dbReference>
<dbReference type="PANTHER" id="PTHR20857">
    <property type="entry name" value="THIAMINE-PHOSPHATE PYROPHOSPHORYLASE"/>
    <property type="match status" value="1"/>
</dbReference>
<dbReference type="GO" id="GO:0004789">
    <property type="term" value="F:thiamine-phosphate diphosphorylase activity"/>
    <property type="evidence" value="ECO:0007669"/>
    <property type="project" value="TreeGrafter"/>
</dbReference>
<accession>D2SGL8</accession>
<dbReference type="EMBL" id="CP001867">
    <property type="protein sequence ID" value="ADB72900.1"/>
    <property type="molecule type" value="Genomic_DNA"/>
</dbReference>
<comment type="function">
    <text evidence="1">Condenses 4-methyl-5-(beta-hydroxyethyl)thiazole monophosphate (THZ-P) and 2-methyl-4-amino-5-hydroxymethyl pyrimidine pyrophosphate (HMP-PP) to form thiamine monophosphate (TMP).</text>
</comment>
<dbReference type="InterPro" id="IPR013785">
    <property type="entry name" value="Aldolase_TIM"/>
</dbReference>
<dbReference type="STRING" id="526225.Gobs_0091"/>
<dbReference type="OrthoDB" id="3191080at2"/>
<dbReference type="GO" id="GO:0005737">
    <property type="term" value="C:cytoplasm"/>
    <property type="evidence" value="ECO:0007669"/>
    <property type="project" value="TreeGrafter"/>
</dbReference>